<evidence type="ECO:0000256" key="1">
    <source>
        <dbReference type="SAM" id="MobiDB-lite"/>
    </source>
</evidence>
<dbReference type="GO" id="GO:0043130">
    <property type="term" value="F:ubiquitin binding"/>
    <property type="evidence" value="ECO:0007669"/>
    <property type="project" value="InterPro"/>
</dbReference>
<dbReference type="SMART" id="SM00546">
    <property type="entry name" value="CUE"/>
    <property type="match status" value="1"/>
</dbReference>
<feature type="domain" description="CUE" evidence="2">
    <location>
        <begin position="258"/>
        <end position="301"/>
    </location>
</feature>
<dbReference type="InterPro" id="IPR003892">
    <property type="entry name" value="CUE"/>
</dbReference>
<dbReference type="InterPro" id="IPR041800">
    <property type="entry name" value="ASCC2_CUE"/>
</dbReference>
<gene>
    <name evidence="3" type="ORF">GGI15_004157</name>
</gene>
<keyword evidence="4" id="KW-1185">Reference proteome</keyword>
<dbReference type="PANTHER" id="PTHR21494:SF0">
    <property type="entry name" value="ACTIVATING SIGNAL COINTEGRATOR 1 COMPLEX SUBUNIT 2"/>
    <property type="match status" value="1"/>
</dbReference>
<feature type="region of interest" description="Disordered" evidence="1">
    <location>
        <begin position="389"/>
        <end position="408"/>
    </location>
</feature>
<reference evidence="3" key="1">
    <citation type="submission" date="2022-07" db="EMBL/GenBank/DDBJ databases">
        <title>Phylogenomic reconstructions and comparative analyses of Kickxellomycotina fungi.</title>
        <authorList>
            <person name="Reynolds N.K."/>
            <person name="Stajich J.E."/>
            <person name="Barry K."/>
            <person name="Grigoriev I.V."/>
            <person name="Crous P."/>
            <person name="Smith M.E."/>
        </authorList>
    </citation>
    <scope>NUCLEOTIDE SEQUENCE</scope>
    <source>
        <strain evidence="3">BCRC 34489</strain>
    </source>
</reference>
<dbReference type="Pfam" id="PF02845">
    <property type="entry name" value="CUE"/>
    <property type="match status" value="1"/>
</dbReference>
<dbReference type="CDD" id="cd14364">
    <property type="entry name" value="CUE_ASCC2"/>
    <property type="match status" value="1"/>
</dbReference>
<proteinExistence type="predicted"/>
<dbReference type="SUPFAM" id="SSF46934">
    <property type="entry name" value="UBA-like"/>
    <property type="match status" value="1"/>
</dbReference>
<dbReference type="PANTHER" id="PTHR21494">
    <property type="entry name" value="ACTIVATING SIGNAL COINTEGRATOR 1 COMPLEX SUBUNIT 2 ASC-1 COMPLEX SUBUNIT P100"/>
    <property type="match status" value="1"/>
</dbReference>
<feature type="compositionally biased region" description="Basic and acidic residues" evidence="1">
    <location>
        <begin position="417"/>
        <end position="427"/>
    </location>
</feature>
<organism evidence="3 4">
    <name type="scientific">Coemansia interrupta</name>
    <dbReference type="NCBI Taxonomy" id="1126814"/>
    <lineage>
        <taxon>Eukaryota</taxon>
        <taxon>Fungi</taxon>
        <taxon>Fungi incertae sedis</taxon>
        <taxon>Zoopagomycota</taxon>
        <taxon>Kickxellomycotina</taxon>
        <taxon>Kickxellomycetes</taxon>
        <taxon>Kickxellales</taxon>
        <taxon>Kickxellaceae</taxon>
        <taxon>Coemansia</taxon>
    </lineage>
</organism>
<dbReference type="AlphaFoldDB" id="A0A9W8LGR1"/>
<dbReference type="EMBL" id="JANBUM010000346">
    <property type="protein sequence ID" value="KAJ2778517.1"/>
    <property type="molecule type" value="Genomic_DNA"/>
</dbReference>
<evidence type="ECO:0000259" key="2">
    <source>
        <dbReference type="PROSITE" id="PS51140"/>
    </source>
</evidence>
<evidence type="ECO:0000313" key="3">
    <source>
        <dbReference type="EMBL" id="KAJ2778517.1"/>
    </source>
</evidence>
<dbReference type="InterPro" id="IPR052586">
    <property type="entry name" value="ASCC2"/>
</dbReference>
<feature type="region of interest" description="Disordered" evidence="1">
    <location>
        <begin position="417"/>
        <end position="440"/>
    </location>
</feature>
<dbReference type="Gene3D" id="1.10.8.10">
    <property type="entry name" value="DNA helicase RuvA subunit, C-terminal domain"/>
    <property type="match status" value="1"/>
</dbReference>
<comment type="caution">
    <text evidence="3">The sequence shown here is derived from an EMBL/GenBank/DDBJ whole genome shotgun (WGS) entry which is preliminary data.</text>
</comment>
<name>A0A9W8LGR1_9FUNG</name>
<feature type="compositionally biased region" description="Polar residues" evidence="1">
    <location>
        <begin position="525"/>
        <end position="534"/>
    </location>
</feature>
<dbReference type="OrthoDB" id="5577209at2759"/>
<dbReference type="PROSITE" id="PS51140">
    <property type="entry name" value="CUE"/>
    <property type="match status" value="1"/>
</dbReference>
<feature type="region of interest" description="Disordered" evidence="1">
    <location>
        <begin position="502"/>
        <end position="570"/>
    </location>
</feature>
<dbReference type="InterPro" id="IPR009060">
    <property type="entry name" value="UBA-like_sf"/>
</dbReference>
<accession>A0A9W8LGR1</accession>
<feature type="compositionally biased region" description="Basic residues" evidence="1">
    <location>
        <begin position="541"/>
        <end position="570"/>
    </location>
</feature>
<feature type="compositionally biased region" description="Acidic residues" evidence="1">
    <location>
        <begin position="390"/>
        <end position="403"/>
    </location>
</feature>
<sequence>MSVVDRDGSSAISWAAQNGLNRVIHLLDADSQELAPGLQSEYILVGATLFDLAKAFGRAHPQRLARLMIGLIDRAPWLAPEIEASSDLLMDQLSRLQTKYLPDSAPSSAVVNNGQDGLRRENNVIDGFRADLDVDLTVFMDILDTMATSETQLVPFSNAPFLLDMEFRFGIRKMLSQLLLSSRTLDDAQVDYIVMSIDQLVDMSDPVYRGGLEGLESQISYELDALTSIGGTSGQPNPYMVDTARSATDDDLNTAGGVDPAAVAQVKELIPGLGSGFIHACLDYYSHNPEAVIVAILEENLPPTLAEMDRTSEQWIQLAEPIDDVDDDNVAEGVLANRRNIFDNDEFDIFNRDTLDWSRVNLGKAKLPTAEEAPSSELKSRVIQIAQRIEDDDEYDDTYDDTAQDGVLDMPDADERQAVQDEHDHQGSQKAKAKMAVDTSDPTRQWEDVLIRQVISDPTALERKKGSRKLPARQALREQTGLSDEQLEGWFIMFQRNPRKQQQLDMHGWKGEQPAIEGTAKQPDQAVSSSTGESRTPGPNYKHKEKNKAKIANHNRKQQQARKTRNTLGQ</sequence>
<evidence type="ECO:0000313" key="4">
    <source>
        <dbReference type="Proteomes" id="UP001140172"/>
    </source>
</evidence>
<protein>
    <recommendedName>
        <fullName evidence="2">CUE domain-containing protein</fullName>
    </recommendedName>
</protein>
<feature type="region of interest" description="Disordered" evidence="1">
    <location>
        <begin position="461"/>
        <end position="481"/>
    </location>
</feature>
<dbReference type="Proteomes" id="UP001140172">
    <property type="component" value="Unassembled WGS sequence"/>
</dbReference>